<protein>
    <submittedName>
        <fullName evidence="6">HAD-IC family P-type ATPase</fullName>
    </submittedName>
</protein>
<name>A0A5C8UF72_9MICO</name>
<keyword evidence="3 5" id="KW-1133">Transmembrane helix</keyword>
<dbReference type="Proteomes" id="UP000321379">
    <property type="component" value="Unassembled WGS sequence"/>
</dbReference>
<evidence type="ECO:0000256" key="4">
    <source>
        <dbReference type="ARBA" id="ARBA00023136"/>
    </source>
</evidence>
<dbReference type="Gene3D" id="1.20.1110.10">
    <property type="entry name" value="Calcium-transporting ATPase, transmembrane domain"/>
    <property type="match status" value="1"/>
</dbReference>
<dbReference type="GO" id="GO:0016020">
    <property type="term" value="C:membrane"/>
    <property type="evidence" value="ECO:0007669"/>
    <property type="project" value="InterPro"/>
</dbReference>
<reference evidence="6 7" key="1">
    <citation type="submission" date="2019-08" db="EMBL/GenBank/DDBJ databases">
        <title>Bacterial whole genome sequence for Glaciihabitans sp. CHu50b-6-2.</title>
        <authorList>
            <person name="Jin L."/>
        </authorList>
    </citation>
    <scope>NUCLEOTIDE SEQUENCE [LARGE SCALE GENOMIC DNA]</scope>
    <source>
        <strain evidence="6 7">CHu50b-6-2</strain>
    </source>
</reference>
<dbReference type="InterPro" id="IPR023214">
    <property type="entry name" value="HAD_sf"/>
</dbReference>
<organism evidence="6 7">
    <name type="scientific">Lacisediminihabitans profunda</name>
    <dbReference type="NCBI Taxonomy" id="2594790"/>
    <lineage>
        <taxon>Bacteria</taxon>
        <taxon>Bacillati</taxon>
        <taxon>Actinomycetota</taxon>
        <taxon>Actinomycetes</taxon>
        <taxon>Micrococcales</taxon>
        <taxon>Microbacteriaceae</taxon>
        <taxon>Lacisediminihabitans</taxon>
    </lineage>
</organism>
<feature type="transmembrane region" description="Helical" evidence="5">
    <location>
        <begin position="27"/>
        <end position="55"/>
    </location>
</feature>
<dbReference type="InterPro" id="IPR023299">
    <property type="entry name" value="ATPase_P-typ_cyto_dom_N"/>
</dbReference>
<accession>A0A5C8UF72</accession>
<dbReference type="RefSeq" id="WP_147785281.1">
    <property type="nucleotide sequence ID" value="NZ_VRMG01000171.1"/>
</dbReference>
<dbReference type="SUPFAM" id="SSF81665">
    <property type="entry name" value="Calcium ATPase, transmembrane domain M"/>
    <property type="match status" value="1"/>
</dbReference>
<dbReference type="GO" id="GO:0005524">
    <property type="term" value="F:ATP binding"/>
    <property type="evidence" value="ECO:0007669"/>
    <property type="project" value="InterPro"/>
</dbReference>
<dbReference type="InterPro" id="IPR018303">
    <property type="entry name" value="ATPase_P-typ_P_site"/>
</dbReference>
<dbReference type="Gene3D" id="3.40.50.1000">
    <property type="entry name" value="HAD superfamily/HAD-like"/>
    <property type="match status" value="1"/>
</dbReference>
<evidence type="ECO:0000313" key="6">
    <source>
        <dbReference type="EMBL" id="TXN25271.1"/>
    </source>
</evidence>
<feature type="non-terminal residue" evidence="6">
    <location>
        <position position="149"/>
    </location>
</feature>
<dbReference type="PANTHER" id="PTHR42861">
    <property type="entry name" value="CALCIUM-TRANSPORTING ATPASE"/>
    <property type="match status" value="1"/>
</dbReference>
<gene>
    <name evidence="6" type="ORF">FVP33_19370</name>
</gene>
<evidence type="ECO:0000313" key="7">
    <source>
        <dbReference type="Proteomes" id="UP000321379"/>
    </source>
</evidence>
<dbReference type="EMBL" id="VRMG01000171">
    <property type="protein sequence ID" value="TXN25271.1"/>
    <property type="molecule type" value="Genomic_DNA"/>
</dbReference>
<proteinExistence type="predicted"/>
<dbReference type="PROSITE" id="PS00154">
    <property type="entry name" value="ATPASE_E1_E2"/>
    <property type="match status" value="1"/>
</dbReference>
<feature type="non-terminal residue" evidence="6">
    <location>
        <position position="1"/>
    </location>
</feature>
<dbReference type="InterPro" id="IPR001757">
    <property type="entry name" value="P_typ_ATPase"/>
</dbReference>
<dbReference type="NCBIfam" id="TIGR01494">
    <property type="entry name" value="ATPase_P-type"/>
    <property type="match status" value="1"/>
</dbReference>
<dbReference type="GO" id="GO:0012505">
    <property type="term" value="C:endomembrane system"/>
    <property type="evidence" value="ECO:0007669"/>
    <property type="project" value="UniProtKB-SubCell"/>
</dbReference>
<dbReference type="GO" id="GO:0016887">
    <property type="term" value="F:ATP hydrolysis activity"/>
    <property type="evidence" value="ECO:0007669"/>
    <property type="project" value="InterPro"/>
</dbReference>
<dbReference type="AlphaFoldDB" id="A0A5C8UF72"/>
<dbReference type="Gene3D" id="3.40.1110.10">
    <property type="entry name" value="Calcium-transporting ATPase, cytoplasmic domain N"/>
    <property type="match status" value="1"/>
</dbReference>
<keyword evidence="7" id="KW-1185">Reference proteome</keyword>
<sequence>IAVLGLVVAVAVAVIYGLTRGVWLQGILAGIATAMAILPEEFPVVLTIFLALGAWRMSQKHVLTRRTPVIETLGSATVVCVDKTGTLTMNSMTVRELLVDGSTHALDGRPLPAEFHPIVEFGRLASPLDPFDPMDQAFEDLADTYLPAT</sequence>
<keyword evidence="4 5" id="KW-0472">Membrane</keyword>
<keyword evidence="2 5" id="KW-0812">Transmembrane</keyword>
<evidence type="ECO:0000256" key="3">
    <source>
        <dbReference type="ARBA" id="ARBA00022989"/>
    </source>
</evidence>
<comment type="caution">
    <text evidence="6">The sequence shown here is derived from an EMBL/GenBank/DDBJ whole genome shotgun (WGS) entry which is preliminary data.</text>
</comment>
<evidence type="ECO:0000256" key="1">
    <source>
        <dbReference type="ARBA" id="ARBA00004127"/>
    </source>
</evidence>
<evidence type="ECO:0000256" key="5">
    <source>
        <dbReference type="SAM" id="Phobius"/>
    </source>
</evidence>
<dbReference type="InterPro" id="IPR023298">
    <property type="entry name" value="ATPase_P-typ_TM_dom_sf"/>
</dbReference>
<evidence type="ECO:0000256" key="2">
    <source>
        <dbReference type="ARBA" id="ARBA00022692"/>
    </source>
</evidence>
<comment type="subcellular location">
    <subcellularLocation>
        <location evidence="1">Endomembrane system</location>
        <topology evidence="1">Multi-pass membrane protein</topology>
    </subcellularLocation>
</comment>